<feature type="domain" description="DUF4326" evidence="1">
    <location>
        <begin position="20"/>
        <end position="112"/>
    </location>
</feature>
<name>A0A6C0C8E1_9ZZZZ</name>
<dbReference type="EMBL" id="MN739352">
    <property type="protein sequence ID" value="QHT00070.1"/>
    <property type="molecule type" value="Genomic_DNA"/>
</dbReference>
<dbReference type="AlphaFoldDB" id="A0A6C0C8E1"/>
<dbReference type="InterPro" id="IPR025475">
    <property type="entry name" value="DUF4326"/>
</dbReference>
<sequence>MEETTIVNVKVAFIRPTYKNLSEWMDDPNNVYIGRAGIVFIDGKRFPRKSSEWCNPFKITKDLTRASSLRKYRKHLIQMLEDEDCLERFRALRGKNLGCWCKPTQCHGDIIIKLLDEIE</sequence>
<evidence type="ECO:0000259" key="1">
    <source>
        <dbReference type="Pfam" id="PF14216"/>
    </source>
</evidence>
<proteinExistence type="predicted"/>
<evidence type="ECO:0000313" key="2">
    <source>
        <dbReference type="EMBL" id="QHT00070.1"/>
    </source>
</evidence>
<organism evidence="2">
    <name type="scientific">viral metagenome</name>
    <dbReference type="NCBI Taxonomy" id="1070528"/>
    <lineage>
        <taxon>unclassified sequences</taxon>
        <taxon>metagenomes</taxon>
        <taxon>organismal metagenomes</taxon>
    </lineage>
</organism>
<reference evidence="2" key="1">
    <citation type="journal article" date="2020" name="Nature">
        <title>Giant virus diversity and host interactions through global metagenomics.</title>
        <authorList>
            <person name="Schulz F."/>
            <person name="Roux S."/>
            <person name="Paez-Espino D."/>
            <person name="Jungbluth S."/>
            <person name="Walsh D.A."/>
            <person name="Denef V.J."/>
            <person name="McMahon K.D."/>
            <person name="Konstantinidis K.T."/>
            <person name="Eloe-Fadrosh E.A."/>
            <person name="Kyrpides N.C."/>
            <person name="Woyke T."/>
        </authorList>
    </citation>
    <scope>NUCLEOTIDE SEQUENCE</scope>
    <source>
        <strain evidence="2">GVMAG-M-3300020192-26</strain>
    </source>
</reference>
<dbReference type="Pfam" id="PF14216">
    <property type="entry name" value="DUF4326"/>
    <property type="match status" value="1"/>
</dbReference>
<accession>A0A6C0C8E1</accession>
<protein>
    <recommendedName>
        <fullName evidence="1">DUF4326 domain-containing protein</fullName>
    </recommendedName>
</protein>